<evidence type="ECO:0000313" key="3">
    <source>
        <dbReference type="Proteomes" id="UP000791080"/>
    </source>
</evidence>
<feature type="compositionally biased region" description="Low complexity" evidence="1">
    <location>
        <begin position="12"/>
        <end position="25"/>
    </location>
</feature>
<evidence type="ECO:0000256" key="1">
    <source>
        <dbReference type="SAM" id="MobiDB-lite"/>
    </source>
</evidence>
<sequence length="166" mass="17152">MRPGTTRHAAVPGPFGSSAGSGRSPRSPPFPFPLRPTAGPSAVAARTLVALLGSSPPHREARRARDRGAATPVPTPTPVPARVDIPPVRAGRSAESPWRCSAAGARTCRPPRRGRARGGSRAPAVPGSGPSGRPVARGWPARAGPYRGTDSPIQEMRCGKIRPTVS</sequence>
<proteinExistence type="predicted"/>
<evidence type="ECO:0000313" key="2">
    <source>
        <dbReference type="EMBL" id="MCP2332622.1"/>
    </source>
</evidence>
<reference evidence="2 3" key="1">
    <citation type="submission" date="2022-06" db="EMBL/GenBank/DDBJ databases">
        <title>Genomic Encyclopedia of Type Strains, Phase I: the one thousand microbial genomes (KMG-I) project.</title>
        <authorList>
            <person name="Kyrpides N."/>
        </authorList>
    </citation>
    <scope>NUCLEOTIDE SEQUENCE [LARGE SCALE GENOMIC DNA]</scope>
    <source>
        <strain evidence="2 3">DSM 43889</strain>
    </source>
</reference>
<dbReference type="EMBL" id="AUBJ02000001">
    <property type="protein sequence ID" value="MCP2332622.1"/>
    <property type="molecule type" value="Genomic_DNA"/>
</dbReference>
<keyword evidence="3" id="KW-1185">Reference proteome</keyword>
<dbReference type="Proteomes" id="UP000791080">
    <property type="component" value="Unassembled WGS sequence"/>
</dbReference>
<gene>
    <name evidence="2" type="ORF">G443_002892</name>
</gene>
<accession>A0ABT1JJD7</accession>
<organism evidence="2 3">
    <name type="scientific">Actinoalloteichus caeruleus DSM 43889</name>
    <dbReference type="NCBI Taxonomy" id="1120930"/>
    <lineage>
        <taxon>Bacteria</taxon>
        <taxon>Bacillati</taxon>
        <taxon>Actinomycetota</taxon>
        <taxon>Actinomycetes</taxon>
        <taxon>Pseudonocardiales</taxon>
        <taxon>Pseudonocardiaceae</taxon>
        <taxon>Actinoalloteichus</taxon>
        <taxon>Actinoalloteichus cyanogriseus</taxon>
    </lineage>
</organism>
<feature type="compositionally biased region" description="Basic residues" evidence="1">
    <location>
        <begin position="109"/>
        <end position="118"/>
    </location>
</feature>
<comment type="caution">
    <text evidence="2">The sequence shown here is derived from an EMBL/GenBank/DDBJ whole genome shotgun (WGS) entry which is preliminary data.</text>
</comment>
<name>A0ABT1JJD7_ACTCY</name>
<feature type="region of interest" description="Disordered" evidence="1">
    <location>
        <begin position="1"/>
        <end position="166"/>
    </location>
</feature>
<protein>
    <submittedName>
        <fullName evidence="2">Uncharacterized protein</fullName>
    </submittedName>
</protein>